<dbReference type="InterPro" id="IPR045682">
    <property type="entry name" value="DUF6193"/>
</dbReference>
<dbReference type="Proteomes" id="UP001597183">
    <property type="component" value="Unassembled WGS sequence"/>
</dbReference>
<protein>
    <submittedName>
        <fullName evidence="1">DUF6193 family natural product biosynthesis protein</fullName>
    </submittedName>
</protein>
<reference evidence="2" key="1">
    <citation type="journal article" date="2019" name="Int. J. Syst. Evol. Microbiol.">
        <title>The Global Catalogue of Microorganisms (GCM) 10K type strain sequencing project: providing services to taxonomists for standard genome sequencing and annotation.</title>
        <authorList>
            <consortium name="The Broad Institute Genomics Platform"/>
            <consortium name="The Broad Institute Genome Sequencing Center for Infectious Disease"/>
            <person name="Wu L."/>
            <person name="Ma J."/>
        </authorList>
    </citation>
    <scope>NUCLEOTIDE SEQUENCE [LARGE SCALE GENOMIC DNA]</scope>
    <source>
        <strain evidence="2">CCM 7526</strain>
    </source>
</reference>
<proteinExistence type="predicted"/>
<name>A0ABW4A9H3_9ACTN</name>
<organism evidence="1 2">
    <name type="scientific">Actinoplanes sichuanensis</name>
    <dbReference type="NCBI Taxonomy" id="512349"/>
    <lineage>
        <taxon>Bacteria</taxon>
        <taxon>Bacillati</taxon>
        <taxon>Actinomycetota</taxon>
        <taxon>Actinomycetes</taxon>
        <taxon>Micromonosporales</taxon>
        <taxon>Micromonosporaceae</taxon>
        <taxon>Actinoplanes</taxon>
    </lineage>
</organism>
<accession>A0ABW4A9H3</accession>
<sequence length="229" mass="25152">MGSLAGALQVVADRQDLSLPVEVVEHSPLFGAVVPTIVPHRLALEVSASRVERRWSVTGCEPDQNMALIEGATTDLDQIVKAARAWRDGESLARIVQLAPFVELTGRFEVLGRDPAGMVESEWQHLLVEAAGTDWPEYRALIDAAYDEPRLRRLYPFTSHWSLRFSTRTRPHLSREILVCIHPGRSKDYVVTMGYTGDEIGQTSTAEAAVSLAVQHLPPNLGAATYGAV</sequence>
<dbReference type="RefSeq" id="WP_317795903.1">
    <property type="nucleotide sequence ID" value="NZ_AP028461.1"/>
</dbReference>
<keyword evidence="2" id="KW-1185">Reference proteome</keyword>
<dbReference type="EMBL" id="JBHTMK010000023">
    <property type="protein sequence ID" value="MFD1367229.1"/>
    <property type="molecule type" value="Genomic_DNA"/>
</dbReference>
<evidence type="ECO:0000313" key="2">
    <source>
        <dbReference type="Proteomes" id="UP001597183"/>
    </source>
</evidence>
<gene>
    <name evidence="1" type="ORF">ACFQ5G_17885</name>
</gene>
<dbReference type="Pfam" id="PF19692">
    <property type="entry name" value="DUF6193"/>
    <property type="match status" value="1"/>
</dbReference>
<comment type="caution">
    <text evidence="1">The sequence shown here is derived from an EMBL/GenBank/DDBJ whole genome shotgun (WGS) entry which is preliminary data.</text>
</comment>
<evidence type="ECO:0000313" key="1">
    <source>
        <dbReference type="EMBL" id="MFD1367229.1"/>
    </source>
</evidence>